<dbReference type="PANTHER" id="PTHR11590">
    <property type="entry name" value="PROTEIN-GLUTAMINE GAMMA-GLUTAMYLTRANSFERASE"/>
    <property type="match status" value="1"/>
</dbReference>
<evidence type="ECO:0000256" key="2">
    <source>
        <dbReference type="SAM" id="MobiDB-lite"/>
    </source>
</evidence>
<evidence type="ECO:0000256" key="1">
    <source>
        <dbReference type="ARBA" id="ARBA00005968"/>
    </source>
</evidence>
<dbReference type="Proteomes" id="UP001369086">
    <property type="component" value="Unassembled WGS sequence"/>
</dbReference>
<gene>
    <name evidence="4" type="ORF">HHUSO_G20313</name>
</gene>
<organism evidence="4 5">
    <name type="scientific">Huso huso</name>
    <name type="common">Beluga</name>
    <name type="synonym">Acipenser huso</name>
    <dbReference type="NCBI Taxonomy" id="61971"/>
    <lineage>
        <taxon>Eukaryota</taxon>
        <taxon>Metazoa</taxon>
        <taxon>Chordata</taxon>
        <taxon>Craniata</taxon>
        <taxon>Vertebrata</taxon>
        <taxon>Euteleostomi</taxon>
        <taxon>Actinopterygii</taxon>
        <taxon>Chondrostei</taxon>
        <taxon>Acipenseriformes</taxon>
        <taxon>Acipenseridae</taxon>
        <taxon>Huso</taxon>
    </lineage>
</organism>
<dbReference type="EMBL" id="JAHFZB010000018">
    <property type="protein sequence ID" value="KAK6479550.1"/>
    <property type="molecule type" value="Genomic_DNA"/>
</dbReference>
<dbReference type="InterPro" id="IPR036985">
    <property type="entry name" value="Transglutaminase-like_sf"/>
</dbReference>
<dbReference type="Gene3D" id="2.60.40.10">
    <property type="entry name" value="Immunoglobulins"/>
    <property type="match status" value="3"/>
</dbReference>
<dbReference type="InterPro" id="IPR038765">
    <property type="entry name" value="Papain-like_cys_pep_sf"/>
</dbReference>
<dbReference type="SUPFAM" id="SSF49309">
    <property type="entry name" value="Transglutaminase, two C-terminal domains"/>
    <property type="match status" value="2"/>
</dbReference>
<dbReference type="InterPro" id="IPR001102">
    <property type="entry name" value="Transglutaminase_N"/>
</dbReference>
<dbReference type="SMART" id="SM00460">
    <property type="entry name" value="TGc"/>
    <property type="match status" value="1"/>
</dbReference>
<dbReference type="SUPFAM" id="SSF54001">
    <property type="entry name" value="Cysteine proteinases"/>
    <property type="match status" value="1"/>
</dbReference>
<dbReference type="PIRSF" id="PIRSF000459">
    <property type="entry name" value="TGM_EBP42"/>
    <property type="match status" value="1"/>
</dbReference>
<dbReference type="SUPFAM" id="SSF81296">
    <property type="entry name" value="E set domains"/>
    <property type="match status" value="1"/>
</dbReference>
<dbReference type="InterPro" id="IPR014756">
    <property type="entry name" value="Ig_E-set"/>
</dbReference>
<dbReference type="PROSITE" id="PS00547">
    <property type="entry name" value="TRANSGLUTAMINASES"/>
    <property type="match status" value="1"/>
</dbReference>
<comment type="similarity">
    <text evidence="1">Belongs to the transglutaminase superfamily. Transglutaminase family.</text>
</comment>
<dbReference type="InterPro" id="IPR008958">
    <property type="entry name" value="Transglutaminase_C"/>
</dbReference>
<dbReference type="InterPro" id="IPR023608">
    <property type="entry name" value="Transglutaminase_animal"/>
</dbReference>
<dbReference type="PANTHER" id="PTHR11590:SF80">
    <property type="entry name" value="TRANSGLUTAMINASE 5,-LIKE"/>
    <property type="match status" value="1"/>
</dbReference>
<feature type="region of interest" description="Disordered" evidence="2">
    <location>
        <begin position="1"/>
        <end position="25"/>
    </location>
</feature>
<dbReference type="InterPro" id="IPR036238">
    <property type="entry name" value="Transglutaminase_C_sf"/>
</dbReference>
<evidence type="ECO:0000313" key="5">
    <source>
        <dbReference type="Proteomes" id="UP001369086"/>
    </source>
</evidence>
<dbReference type="Pfam" id="PF00927">
    <property type="entry name" value="Transglut_C"/>
    <property type="match status" value="2"/>
</dbReference>
<name>A0ABR0Z3Z2_HUSHU</name>
<reference evidence="4 5" key="1">
    <citation type="submission" date="2021-05" db="EMBL/GenBank/DDBJ databases">
        <authorList>
            <person name="Zahm M."/>
            <person name="Klopp C."/>
            <person name="Cabau C."/>
            <person name="Kuhl H."/>
            <person name="Suciu R."/>
            <person name="Ciorpac M."/>
            <person name="Holostenco D."/>
            <person name="Gessner J."/>
            <person name="Wuertz S."/>
            <person name="Hohne C."/>
            <person name="Stock M."/>
            <person name="Gislard M."/>
            <person name="Lluch J."/>
            <person name="Milhes M."/>
            <person name="Lampietro C."/>
            <person name="Lopez Roques C."/>
            <person name="Donnadieu C."/>
            <person name="Du K."/>
            <person name="Schartl M."/>
            <person name="Guiguen Y."/>
        </authorList>
    </citation>
    <scope>NUCLEOTIDE SEQUENCE [LARGE SCALE GENOMIC DNA]</scope>
    <source>
        <strain evidence="4">Hh-F2</strain>
        <tissue evidence="4">Blood</tissue>
    </source>
</reference>
<evidence type="ECO:0000259" key="3">
    <source>
        <dbReference type="SMART" id="SM00460"/>
    </source>
</evidence>
<dbReference type="InterPro" id="IPR002931">
    <property type="entry name" value="Transglutaminase-like"/>
</dbReference>
<dbReference type="Pfam" id="PF00868">
    <property type="entry name" value="Transglut_N"/>
    <property type="match status" value="1"/>
</dbReference>
<proteinExistence type="inferred from homology"/>
<dbReference type="Gene3D" id="3.90.260.10">
    <property type="entry name" value="Transglutaminase-like"/>
    <property type="match status" value="1"/>
</dbReference>
<feature type="domain" description="Transglutaminase-like" evidence="3">
    <location>
        <begin position="328"/>
        <end position="420"/>
    </location>
</feature>
<dbReference type="InterPro" id="IPR013783">
    <property type="entry name" value="Ig-like_fold"/>
</dbReference>
<evidence type="ECO:0000313" key="4">
    <source>
        <dbReference type="EMBL" id="KAK6479550.1"/>
    </source>
</evidence>
<comment type="caution">
    <text evidence="4">The sequence shown here is derived from an EMBL/GenBank/DDBJ whole genome shotgun (WGS) entry which is preliminary data.</text>
</comment>
<dbReference type="Pfam" id="PF01841">
    <property type="entry name" value="Transglut_core"/>
    <property type="match status" value="1"/>
</dbReference>
<accession>A0ABR0Z3Z2</accession>
<protein>
    <submittedName>
        <fullName evidence="4">Protein-glutamine gamma-glutamyltransferase 5-like</fullName>
    </submittedName>
</protein>
<keyword evidence="5" id="KW-1185">Reference proteome</keyword>
<sequence length="705" mass="77037">MPSESTESKLVTALPSHPAMLSESTESKLVTALPSHPAMLSESTESKLVTALPSHPAMLSESTESKLVTALPSHPAMLSESTESKLVTALPSHPAMLSESTEVQACHCSTFSSCLSFLCLLRLGPSPSEASGTRAVFRVSGPPVKSSWSAAVQNSSSSSVTLSVTSPANASIGKYSLKIQAAKGTPQTSALGEFILLFNPWCADDSVHMQKDNEKQEYVMNEQGLLYRGCAESFSPSGWNFGQFEEDIVDICLKLLDVSPNYSKNPGQDCSRRSDPTYVGRVVSAMVNCNDDRGILLGRWDNDYRGGTPPSRWTGSVEILRQWSLNGCRPVKYGQCWVYAAVMCTVMRCLGIPTRTITNFDSAHDTDGNLTIDEYYSVSGQELKLSSDSVWNFHMWVESWMTRPDLPTGYDGWQVLDPTPQEKSEGVYCCGPAPVKAILEGDTNIKYDVPFVFAEVNADKVRWVVGSDGSKKKSYSNTRQVGSNISTKAVGANAREDVTRFYKYPEGSKKERDVFAKAVCNLKSTGTPRCLDAPQPPASGVIELSIKLQKTPVNGEDITFYLHIVNRNQSSKNLSITTVAQALRHNGRPEDPCWKNTQTIKIGANGETKVTLLVPYSKYGASMLENNIVKLTAIANEEGSNEMHMTVKDVLVAHPTLSIEVKGTPVLHQEFKAEITFTNTLSETLRNCLLTLSGIGLIRTKHEIP</sequence>
<dbReference type="InterPro" id="IPR013808">
    <property type="entry name" value="Transglutaminase_AS"/>
</dbReference>
<dbReference type="InterPro" id="IPR050779">
    <property type="entry name" value="Transglutaminase"/>
</dbReference>